<keyword evidence="4" id="KW-0732">Signal</keyword>
<dbReference type="Proteomes" id="UP000515121">
    <property type="component" value="Unplaced"/>
</dbReference>
<comment type="similarity">
    <text evidence="1 7">Belongs to the expansin family. Expansin A subfamily.</text>
</comment>
<evidence type="ECO:0000256" key="7">
    <source>
        <dbReference type="RuleBase" id="RU365023"/>
    </source>
</evidence>
<feature type="domain" description="Expansin-like CBD" evidence="10">
    <location>
        <begin position="219"/>
        <end position="298"/>
    </location>
</feature>
<keyword evidence="8" id="KW-1133">Transmembrane helix</keyword>
<sequence length="302" mass="33757">MELNFFPLYMSRPLFYASVLGLSFLSKRFNIINLSILFFEIAMLKLFFSFPCMFMFYLVAAIGKGQIHDIGGQKIDTTWFDAHATFYGDISGGETMQGACGYGDLFKQGYGLETTALSTALFNKGLTCGACFEIKCVNDPQWCYPKAGSIKVTATNFCPPNYSKSDGNWCNPPLKHFDLSMAMFTKLAQYKAGIIPVMYRRVLCSKKGGVQFQVKGNPYWTVVLIYNVGGAGDVKDVKIKGSSTGWIQMRRNWGVNWQTGTKLTGQSLSLQVTTSDGKMVEFDKVAPANWQFDQIFNGKKNF</sequence>
<dbReference type="InterPro" id="IPR036749">
    <property type="entry name" value="Expansin_CBD_sf"/>
</dbReference>
<keyword evidence="8" id="KW-0812">Transmembrane</keyword>
<dbReference type="Pfam" id="PF01357">
    <property type="entry name" value="Expansin_C"/>
    <property type="match status" value="1"/>
</dbReference>
<gene>
    <name evidence="12" type="primary">LOC111293371</name>
</gene>
<evidence type="ECO:0000259" key="10">
    <source>
        <dbReference type="PROSITE" id="PS50843"/>
    </source>
</evidence>
<dbReference type="Gene3D" id="2.40.40.10">
    <property type="entry name" value="RlpA-like domain"/>
    <property type="match status" value="1"/>
</dbReference>
<keyword evidence="11" id="KW-1185">Reference proteome</keyword>
<dbReference type="InterPro" id="IPR036908">
    <property type="entry name" value="RlpA-like_sf"/>
</dbReference>
<dbReference type="OrthoDB" id="5823761at2759"/>
<name>A0A6P5YP07_DURZI</name>
<keyword evidence="3 7" id="KW-0964">Secreted</keyword>
<evidence type="ECO:0000256" key="1">
    <source>
        <dbReference type="ARBA" id="ARBA00005392"/>
    </source>
</evidence>
<keyword evidence="2 7" id="KW-0134">Cell wall</keyword>
<organism evidence="11 12">
    <name type="scientific">Durio zibethinus</name>
    <name type="common">Durian</name>
    <dbReference type="NCBI Taxonomy" id="66656"/>
    <lineage>
        <taxon>Eukaryota</taxon>
        <taxon>Viridiplantae</taxon>
        <taxon>Streptophyta</taxon>
        <taxon>Embryophyta</taxon>
        <taxon>Tracheophyta</taxon>
        <taxon>Spermatophyta</taxon>
        <taxon>Magnoliopsida</taxon>
        <taxon>eudicotyledons</taxon>
        <taxon>Gunneridae</taxon>
        <taxon>Pentapetalae</taxon>
        <taxon>rosids</taxon>
        <taxon>malvids</taxon>
        <taxon>Malvales</taxon>
        <taxon>Malvaceae</taxon>
        <taxon>Helicteroideae</taxon>
        <taxon>Durio</taxon>
    </lineage>
</organism>
<dbReference type="InterPro" id="IPR002963">
    <property type="entry name" value="Expansin"/>
</dbReference>
<evidence type="ECO:0000256" key="6">
    <source>
        <dbReference type="ARBA" id="ARBA00023316"/>
    </source>
</evidence>
<dbReference type="Gene3D" id="2.60.40.760">
    <property type="entry name" value="Expansin, cellulose-binding-like domain"/>
    <property type="match status" value="1"/>
</dbReference>
<evidence type="ECO:0000256" key="2">
    <source>
        <dbReference type="ARBA" id="ARBA00022512"/>
    </source>
</evidence>
<dbReference type="PROSITE" id="PS50842">
    <property type="entry name" value="EXPANSIN_EG45"/>
    <property type="match status" value="1"/>
</dbReference>
<comment type="subcellular location">
    <subcellularLocation>
        <location evidence="7">Secreted</location>
        <location evidence="7">Cell wall</location>
    </subcellularLocation>
    <subcellularLocation>
        <location evidence="7">Membrane</location>
        <topology evidence="7">Peripheral membrane protein</topology>
    </subcellularLocation>
</comment>
<evidence type="ECO:0000313" key="11">
    <source>
        <dbReference type="Proteomes" id="UP000515121"/>
    </source>
</evidence>
<dbReference type="AlphaFoldDB" id="A0A6P5YP07"/>
<dbReference type="InterPro" id="IPR009009">
    <property type="entry name" value="RlpA-like_DPBB"/>
</dbReference>
<dbReference type="KEGG" id="dzi:111293371"/>
<dbReference type="CDD" id="cd22274">
    <property type="entry name" value="DPBB_EXPA_N"/>
    <property type="match status" value="1"/>
</dbReference>
<dbReference type="InterPro" id="IPR007118">
    <property type="entry name" value="Expan_Lol_pI"/>
</dbReference>
<evidence type="ECO:0000259" key="9">
    <source>
        <dbReference type="PROSITE" id="PS50842"/>
    </source>
</evidence>
<dbReference type="InterPro" id="IPR007112">
    <property type="entry name" value="Expansin/allergen_DPBB_dom"/>
</dbReference>
<dbReference type="GO" id="GO:0009664">
    <property type="term" value="P:plant-type cell wall organization"/>
    <property type="evidence" value="ECO:0007669"/>
    <property type="project" value="InterPro"/>
</dbReference>
<evidence type="ECO:0000313" key="12">
    <source>
        <dbReference type="RefSeq" id="XP_022741856.1"/>
    </source>
</evidence>
<protein>
    <recommendedName>
        <fullName evidence="7">Expansin</fullName>
    </recommendedName>
</protein>
<dbReference type="PRINTS" id="PR01225">
    <property type="entry name" value="EXPANSNFAMLY"/>
</dbReference>
<dbReference type="Pfam" id="PF03330">
    <property type="entry name" value="DPBB_1"/>
    <property type="match status" value="1"/>
</dbReference>
<dbReference type="GO" id="GO:0016020">
    <property type="term" value="C:membrane"/>
    <property type="evidence" value="ECO:0007669"/>
    <property type="project" value="UniProtKB-SubCell"/>
</dbReference>
<keyword evidence="6 7" id="KW-0961">Cell wall biogenesis/degradation</keyword>
<accession>A0A6P5YP07</accession>
<dbReference type="GO" id="GO:0005576">
    <property type="term" value="C:extracellular region"/>
    <property type="evidence" value="ECO:0007669"/>
    <property type="project" value="InterPro"/>
</dbReference>
<dbReference type="SUPFAM" id="SSF49590">
    <property type="entry name" value="PHL pollen allergen"/>
    <property type="match status" value="1"/>
</dbReference>
<feature type="transmembrane region" description="Helical" evidence="8">
    <location>
        <begin position="37"/>
        <end position="60"/>
    </location>
</feature>
<dbReference type="SUPFAM" id="SSF50685">
    <property type="entry name" value="Barwin-like endoglucanases"/>
    <property type="match status" value="1"/>
</dbReference>
<dbReference type="PANTHER" id="PTHR31867">
    <property type="entry name" value="EXPANSIN-A15"/>
    <property type="match status" value="1"/>
</dbReference>
<dbReference type="GeneID" id="111293371"/>
<evidence type="ECO:0000256" key="3">
    <source>
        <dbReference type="ARBA" id="ARBA00022525"/>
    </source>
</evidence>
<evidence type="ECO:0000256" key="5">
    <source>
        <dbReference type="ARBA" id="ARBA00023136"/>
    </source>
</evidence>
<evidence type="ECO:0000256" key="8">
    <source>
        <dbReference type="SAM" id="Phobius"/>
    </source>
</evidence>
<dbReference type="RefSeq" id="XP_022741856.1">
    <property type="nucleotide sequence ID" value="XM_022886121.1"/>
</dbReference>
<keyword evidence="5 8" id="KW-0472">Membrane</keyword>
<dbReference type="PROSITE" id="PS50843">
    <property type="entry name" value="EXPANSIN_CBD"/>
    <property type="match status" value="1"/>
</dbReference>
<feature type="domain" description="Expansin-like EG45" evidence="9">
    <location>
        <begin position="97"/>
        <end position="209"/>
    </location>
</feature>
<proteinExistence type="inferred from homology"/>
<reference evidence="12" key="1">
    <citation type="submission" date="2025-08" db="UniProtKB">
        <authorList>
            <consortium name="RefSeq"/>
        </authorList>
    </citation>
    <scope>IDENTIFICATION</scope>
    <source>
        <tissue evidence="12">Fruit stalk</tissue>
    </source>
</reference>
<comment type="function">
    <text evidence="7">Causes loosening and extension of plant cell walls by disrupting non-covalent bonding between cellulose microfibrils and matrix glucans. No enzymatic activity has been found.</text>
</comment>
<dbReference type="InterPro" id="IPR007117">
    <property type="entry name" value="Expansin_CBD"/>
</dbReference>
<evidence type="ECO:0000256" key="4">
    <source>
        <dbReference type="ARBA" id="ARBA00022729"/>
    </source>
</evidence>
<dbReference type="SMART" id="SM00837">
    <property type="entry name" value="DPBB_1"/>
    <property type="match status" value="1"/>
</dbReference>
<dbReference type="GO" id="GO:0009653">
    <property type="term" value="P:anatomical structure morphogenesis"/>
    <property type="evidence" value="ECO:0007669"/>
    <property type="project" value="UniProtKB-ARBA"/>
</dbReference>
<dbReference type="PRINTS" id="PR01226">
    <property type="entry name" value="EXPANSIN"/>
</dbReference>